<feature type="domain" description="Lipoyl-binding" evidence="5">
    <location>
        <begin position="21"/>
        <end position="103"/>
    </location>
</feature>
<name>A0AAU7CRA6_9BACT</name>
<dbReference type="EMBL" id="CP155447">
    <property type="protein sequence ID" value="XBH07186.1"/>
    <property type="molecule type" value="Genomic_DNA"/>
</dbReference>
<gene>
    <name evidence="3 6" type="primary">gcvH</name>
    <name evidence="6" type="ORF">V5E97_14420</name>
</gene>
<dbReference type="PROSITE" id="PS00189">
    <property type="entry name" value="LIPOYL"/>
    <property type="match status" value="1"/>
</dbReference>
<evidence type="ECO:0000256" key="1">
    <source>
        <dbReference type="ARBA" id="ARBA00009249"/>
    </source>
</evidence>
<dbReference type="InterPro" id="IPR017453">
    <property type="entry name" value="GCV_H_sub"/>
</dbReference>
<dbReference type="Pfam" id="PF01597">
    <property type="entry name" value="GCV_H"/>
    <property type="match status" value="1"/>
</dbReference>
<dbReference type="RefSeq" id="WP_406700029.1">
    <property type="nucleotide sequence ID" value="NZ_CP155447.1"/>
</dbReference>
<dbReference type="GO" id="GO:0005960">
    <property type="term" value="C:glycine cleavage complex"/>
    <property type="evidence" value="ECO:0007669"/>
    <property type="project" value="InterPro"/>
</dbReference>
<dbReference type="SUPFAM" id="SSF51230">
    <property type="entry name" value="Single hybrid motif"/>
    <property type="match status" value="1"/>
</dbReference>
<evidence type="ECO:0000256" key="2">
    <source>
        <dbReference type="ARBA" id="ARBA00022823"/>
    </source>
</evidence>
<dbReference type="NCBIfam" id="NF002270">
    <property type="entry name" value="PRK01202.1"/>
    <property type="match status" value="1"/>
</dbReference>
<reference evidence="6" key="1">
    <citation type="submission" date="2024-05" db="EMBL/GenBank/DDBJ databases">
        <title>Planctomycetes of the genus Singulisphaera possess chitinolytic capabilities.</title>
        <authorList>
            <person name="Ivanova A."/>
        </authorList>
    </citation>
    <scope>NUCLEOTIDE SEQUENCE</scope>
    <source>
        <strain evidence="6">Ch08T</strain>
    </source>
</reference>
<dbReference type="NCBIfam" id="TIGR00527">
    <property type="entry name" value="gcvH"/>
    <property type="match status" value="1"/>
</dbReference>
<dbReference type="Gene3D" id="2.40.50.100">
    <property type="match status" value="1"/>
</dbReference>
<dbReference type="InterPro" id="IPR003016">
    <property type="entry name" value="2-oxoA_DH_lipoyl-BS"/>
</dbReference>
<evidence type="ECO:0000313" key="6">
    <source>
        <dbReference type="EMBL" id="XBH07186.1"/>
    </source>
</evidence>
<dbReference type="PANTHER" id="PTHR11715">
    <property type="entry name" value="GLYCINE CLEAVAGE SYSTEM H PROTEIN"/>
    <property type="match status" value="1"/>
</dbReference>
<dbReference type="HAMAP" id="MF_00272">
    <property type="entry name" value="GcvH"/>
    <property type="match status" value="1"/>
</dbReference>
<dbReference type="AlphaFoldDB" id="A0AAU7CRA6"/>
<dbReference type="InterPro" id="IPR033753">
    <property type="entry name" value="GCV_H/Fam206"/>
</dbReference>
<evidence type="ECO:0000259" key="5">
    <source>
        <dbReference type="PROSITE" id="PS50968"/>
    </source>
</evidence>
<evidence type="ECO:0000256" key="4">
    <source>
        <dbReference type="PIRSR" id="PIRSR617453-50"/>
    </source>
</evidence>
<dbReference type="PANTHER" id="PTHR11715:SF3">
    <property type="entry name" value="GLYCINE CLEAVAGE SYSTEM H PROTEIN-RELATED"/>
    <property type="match status" value="1"/>
</dbReference>
<proteinExistence type="inferred from homology"/>
<sequence length="128" mass="13764">MDPKSLRYSPSHEWVSLEGEIATIGISRFAVDQLTDLIVIELPAVGTKLTAGKSFGEVESVKAVSDLYAPVSGEVVEVNSPVVSDVQLLAQDPYTVGWLIKIRVDDPAAVASLMDHAAYEKKVAEDAH</sequence>
<evidence type="ECO:0000256" key="3">
    <source>
        <dbReference type="HAMAP-Rule" id="MF_00272"/>
    </source>
</evidence>
<accession>A0AAU7CRA6</accession>
<comment type="subunit">
    <text evidence="3">The glycine cleavage system is composed of four proteins: P, T, L and H.</text>
</comment>
<comment type="cofactor">
    <cofactor evidence="3">
        <name>(R)-lipoate</name>
        <dbReference type="ChEBI" id="CHEBI:83088"/>
    </cofactor>
    <text evidence="3">Binds 1 lipoyl cofactor covalently.</text>
</comment>
<keyword evidence="2 3" id="KW-0450">Lipoyl</keyword>
<dbReference type="InterPro" id="IPR011053">
    <property type="entry name" value="Single_hybrid_motif"/>
</dbReference>
<organism evidence="6">
    <name type="scientific">Singulisphaera sp. Ch08</name>
    <dbReference type="NCBI Taxonomy" id="3120278"/>
    <lineage>
        <taxon>Bacteria</taxon>
        <taxon>Pseudomonadati</taxon>
        <taxon>Planctomycetota</taxon>
        <taxon>Planctomycetia</taxon>
        <taxon>Isosphaerales</taxon>
        <taxon>Isosphaeraceae</taxon>
        <taxon>Singulisphaera</taxon>
    </lineage>
</organism>
<protein>
    <recommendedName>
        <fullName evidence="3">Glycine cleavage system H protein</fullName>
    </recommendedName>
</protein>
<dbReference type="GO" id="GO:0005829">
    <property type="term" value="C:cytosol"/>
    <property type="evidence" value="ECO:0007669"/>
    <property type="project" value="TreeGrafter"/>
</dbReference>
<dbReference type="InterPro" id="IPR002930">
    <property type="entry name" value="GCV_H"/>
</dbReference>
<comment type="similarity">
    <text evidence="1 3">Belongs to the GcvH family.</text>
</comment>
<dbReference type="PROSITE" id="PS50968">
    <property type="entry name" value="BIOTINYL_LIPOYL"/>
    <property type="match status" value="1"/>
</dbReference>
<dbReference type="GO" id="GO:0019464">
    <property type="term" value="P:glycine decarboxylation via glycine cleavage system"/>
    <property type="evidence" value="ECO:0007669"/>
    <property type="project" value="UniProtKB-UniRule"/>
</dbReference>
<feature type="modified residue" description="N6-lipoyllysine" evidence="3 4">
    <location>
        <position position="62"/>
    </location>
</feature>
<dbReference type="CDD" id="cd06848">
    <property type="entry name" value="GCS_H"/>
    <property type="match status" value="1"/>
</dbReference>
<comment type="function">
    <text evidence="3">The glycine cleavage system catalyzes the degradation of glycine. The H protein shuttles the methylamine group of glycine from the P protein to the T protein.</text>
</comment>
<dbReference type="InterPro" id="IPR000089">
    <property type="entry name" value="Biotin_lipoyl"/>
</dbReference>
<dbReference type="GO" id="GO:0009249">
    <property type="term" value="P:protein lipoylation"/>
    <property type="evidence" value="ECO:0007669"/>
    <property type="project" value="TreeGrafter"/>
</dbReference>